<reference evidence="2 3" key="1">
    <citation type="submission" date="2018-06" db="EMBL/GenBank/DDBJ databases">
        <authorList>
            <consortium name="Pathogen Informatics"/>
            <person name="Doyle S."/>
        </authorList>
    </citation>
    <scope>NUCLEOTIDE SEQUENCE [LARGE SCALE GENOMIC DNA]</scope>
    <source>
        <strain evidence="2 3">NCTC12020</strain>
    </source>
</reference>
<organism evidence="2 3">
    <name type="scientific">Veillonella criceti</name>
    <dbReference type="NCBI Taxonomy" id="103891"/>
    <lineage>
        <taxon>Bacteria</taxon>
        <taxon>Bacillati</taxon>
        <taxon>Bacillota</taxon>
        <taxon>Negativicutes</taxon>
        <taxon>Veillonellales</taxon>
        <taxon>Veillonellaceae</taxon>
        <taxon>Veillonella</taxon>
    </lineage>
</organism>
<dbReference type="OrthoDB" id="1682230at2"/>
<keyword evidence="1" id="KW-0472">Membrane</keyword>
<keyword evidence="3" id="KW-1185">Reference proteome</keyword>
<keyword evidence="1" id="KW-0812">Transmembrane</keyword>
<dbReference type="EMBL" id="UHIO01000001">
    <property type="protein sequence ID" value="SUP43030.1"/>
    <property type="molecule type" value="Genomic_DNA"/>
</dbReference>
<evidence type="ECO:0000313" key="2">
    <source>
        <dbReference type="EMBL" id="SUP43030.1"/>
    </source>
</evidence>
<protein>
    <recommendedName>
        <fullName evidence="4">ECF transporter S component</fullName>
    </recommendedName>
</protein>
<feature type="transmembrane region" description="Helical" evidence="1">
    <location>
        <begin position="76"/>
        <end position="94"/>
    </location>
</feature>
<evidence type="ECO:0000256" key="1">
    <source>
        <dbReference type="SAM" id="Phobius"/>
    </source>
</evidence>
<proteinExistence type="predicted"/>
<sequence>MDLRTLTGTALLLAVALLSQSLRLILPVPPIASMFLIGSLVGLAMLLATLRYGVISGLVIAWVTPVIAFMQSMLPFAPFIPLVGIGNTVFVLLGRLCQHQPVWLQTFVCSVTKGVVLYGSFSLLFIGFSVPYPIEKAILMMMSWPQLITSAIAVLGTRFLLNRKAFKVWQ</sequence>
<name>A0A380NLD2_9FIRM</name>
<keyword evidence="1" id="KW-1133">Transmembrane helix</keyword>
<evidence type="ECO:0008006" key="4">
    <source>
        <dbReference type="Google" id="ProtNLM"/>
    </source>
</evidence>
<gene>
    <name evidence="2" type="ORF">NCTC12020_01032</name>
</gene>
<dbReference type="RefSeq" id="WP_115310220.1">
    <property type="nucleotide sequence ID" value="NZ_UHIO01000001.1"/>
</dbReference>
<dbReference type="AlphaFoldDB" id="A0A380NLD2"/>
<evidence type="ECO:0000313" key="3">
    <source>
        <dbReference type="Proteomes" id="UP000255367"/>
    </source>
</evidence>
<feature type="transmembrane region" description="Helical" evidence="1">
    <location>
        <begin position="138"/>
        <end position="161"/>
    </location>
</feature>
<dbReference type="Proteomes" id="UP000255367">
    <property type="component" value="Unassembled WGS sequence"/>
</dbReference>
<accession>A0A380NLD2</accession>
<feature type="transmembrane region" description="Helical" evidence="1">
    <location>
        <begin position="115"/>
        <end position="132"/>
    </location>
</feature>